<dbReference type="EMBL" id="CM043807">
    <property type="protein sequence ID" value="KAI4803084.1"/>
    <property type="molecule type" value="Genomic_DNA"/>
</dbReference>
<feature type="non-terminal residue" evidence="1">
    <location>
        <position position="1"/>
    </location>
</feature>
<protein>
    <submittedName>
        <fullName evidence="1">Uncharacterized protein</fullName>
    </submittedName>
</protein>
<name>A0ACB9VT40_CHAAC</name>
<evidence type="ECO:0000313" key="2">
    <source>
        <dbReference type="Proteomes" id="UP001057452"/>
    </source>
</evidence>
<proteinExistence type="predicted"/>
<accession>A0ACB9VT40</accession>
<feature type="non-terminal residue" evidence="1">
    <location>
        <position position="273"/>
    </location>
</feature>
<organism evidence="1 2">
    <name type="scientific">Chaenocephalus aceratus</name>
    <name type="common">Blackfin icefish</name>
    <name type="synonym">Chaenichthys aceratus</name>
    <dbReference type="NCBI Taxonomy" id="36190"/>
    <lineage>
        <taxon>Eukaryota</taxon>
        <taxon>Metazoa</taxon>
        <taxon>Chordata</taxon>
        <taxon>Craniata</taxon>
        <taxon>Vertebrata</taxon>
        <taxon>Euteleostomi</taxon>
        <taxon>Actinopterygii</taxon>
        <taxon>Neopterygii</taxon>
        <taxon>Teleostei</taxon>
        <taxon>Neoteleostei</taxon>
        <taxon>Acanthomorphata</taxon>
        <taxon>Eupercaria</taxon>
        <taxon>Perciformes</taxon>
        <taxon>Notothenioidei</taxon>
        <taxon>Channichthyidae</taxon>
        <taxon>Chaenocephalus</taxon>
    </lineage>
</organism>
<reference evidence="1" key="1">
    <citation type="submission" date="2022-05" db="EMBL/GenBank/DDBJ databases">
        <title>Chromosome-level genome of Chaenocephalus aceratus.</title>
        <authorList>
            <person name="Park H."/>
        </authorList>
    </citation>
    <scope>NUCLEOTIDE SEQUENCE</scope>
    <source>
        <strain evidence="1">KU_202001</strain>
    </source>
</reference>
<keyword evidence="2" id="KW-1185">Reference proteome</keyword>
<dbReference type="Proteomes" id="UP001057452">
    <property type="component" value="Chromosome 23"/>
</dbReference>
<comment type="caution">
    <text evidence="1">The sequence shown here is derived from an EMBL/GenBank/DDBJ whole genome shotgun (WGS) entry which is preliminary data.</text>
</comment>
<gene>
    <name evidence="1" type="ORF">KUCAC02_006641</name>
</gene>
<evidence type="ECO:0000313" key="1">
    <source>
        <dbReference type="EMBL" id="KAI4803084.1"/>
    </source>
</evidence>
<sequence length="273" mass="29695">SLRGIKLSATLNKSLRYRADAGSNLSALGSSRILSLLLAGSKSNKQEDKWKARRKRGGGERTKRKNSLTPFANIFNQWSRLAECVPVALQTLAVPITLSMSGCACFTVSQGAFVSLNKNTLENEEGMLFYDAREPISVSQFDTPLFRTSVLIHAAGPFSAVAQPTPNRCRLVWPANCVLGLWASTMMSDGHGPKQGSSATGAEHPVLRTLFHERFESIEGISFNLPCWRIALLLPLTSGLVHKDGAAIFALAADSFIPARSSEWRHAEPPVCL</sequence>